<proteinExistence type="predicted"/>
<protein>
    <submittedName>
        <fullName evidence="1">Uncharacterized protein</fullName>
    </submittedName>
</protein>
<dbReference type="Proteomes" id="UP000183567">
    <property type="component" value="Unassembled WGS sequence"/>
</dbReference>
<dbReference type="AlphaFoldDB" id="A0A1J8QC03"/>
<reference evidence="1 2" key="1">
    <citation type="submission" date="2016-03" db="EMBL/GenBank/DDBJ databases">
        <title>Comparative genomics of the ectomycorrhizal sister species Rhizopogon vinicolor and Rhizopogon vesiculosus (Basidiomycota: Boletales) reveals a divergence of the mating type B locus.</title>
        <authorList>
            <person name="Mujic A.B."/>
            <person name="Kuo A."/>
            <person name="Tritt A."/>
            <person name="Lipzen A."/>
            <person name="Chen C."/>
            <person name="Johnson J."/>
            <person name="Sharma A."/>
            <person name="Barry K."/>
            <person name="Grigoriev I.V."/>
            <person name="Spatafora J.W."/>
        </authorList>
    </citation>
    <scope>NUCLEOTIDE SEQUENCE [LARGE SCALE GENOMIC DNA]</scope>
    <source>
        <strain evidence="1 2">AM-OR11-056</strain>
    </source>
</reference>
<keyword evidence="2" id="KW-1185">Reference proteome</keyword>
<sequence>MAYKVDLPLFSFEDHTKDTLKV</sequence>
<name>A0A1J8QC03_9AGAM</name>
<evidence type="ECO:0000313" key="2">
    <source>
        <dbReference type="Proteomes" id="UP000183567"/>
    </source>
</evidence>
<comment type="caution">
    <text evidence="1">The sequence shown here is derived from an EMBL/GenBank/DDBJ whole genome shotgun (WGS) entry which is preliminary data.</text>
</comment>
<organism evidence="1 2">
    <name type="scientific">Rhizopogon vesiculosus</name>
    <dbReference type="NCBI Taxonomy" id="180088"/>
    <lineage>
        <taxon>Eukaryota</taxon>
        <taxon>Fungi</taxon>
        <taxon>Dikarya</taxon>
        <taxon>Basidiomycota</taxon>
        <taxon>Agaricomycotina</taxon>
        <taxon>Agaricomycetes</taxon>
        <taxon>Agaricomycetidae</taxon>
        <taxon>Boletales</taxon>
        <taxon>Suillineae</taxon>
        <taxon>Rhizopogonaceae</taxon>
        <taxon>Rhizopogon</taxon>
    </lineage>
</organism>
<dbReference type="EMBL" id="LVVM01001587">
    <property type="protein sequence ID" value="OJA18191.1"/>
    <property type="molecule type" value="Genomic_DNA"/>
</dbReference>
<accession>A0A1J8QC03</accession>
<evidence type="ECO:0000313" key="1">
    <source>
        <dbReference type="EMBL" id="OJA18191.1"/>
    </source>
</evidence>
<gene>
    <name evidence="1" type="ORF">AZE42_07265</name>
</gene>